<evidence type="ECO:0000313" key="1">
    <source>
        <dbReference type="EMBL" id="KAG9473716.1"/>
    </source>
</evidence>
<comment type="caution">
    <text evidence="1">The sequence shown here is derived from an EMBL/GenBank/DDBJ whole genome shotgun (WGS) entry which is preliminary data.</text>
</comment>
<dbReference type="AlphaFoldDB" id="A0A8J6ERJ1"/>
<dbReference type="Proteomes" id="UP000770717">
    <property type="component" value="Unassembled WGS sequence"/>
</dbReference>
<dbReference type="EMBL" id="WNTK01000013">
    <property type="protein sequence ID" value="KAG9473716.1"/>
    <property type="molecule type" value="Genomic_DNA"/>
</dbReference>
<sequence length="127" mass="14414">MVGWGGPVINFELCPRAFKTLLHQLMIRHVQMFVCPILGPCGYADEQARLMDLYASYLLIASPSLCVNRGNMLLTNAICMRANIYSNHRMVELEGTSRVIRSNWQLQGHRVQSPTCVKPFKGSLRDF</sequence>
<evidence type="ECO:0000313" key="2">
    <source>
        <dbReference type="Proteomes" id="UP000770717"/>
    </source>
</evidence>
<keyword evidence="2" id="KW-1185">Reference proteome</keyword>
<gene>
    <name evidence="1" type="ORF">GDO78_004167</name>
</gene>
<name>A0A8J6ERJ1_ELECQ</name>
<proteinExistence type="predicted"/>
<accession>A0A8J6ERJ1</accession>
<protein>
    <submittedName>
        <fullName evidence="1">Uncharacterized protein</fullName>
    </submittedName>
</protein>
<organism evidence="1 2">
    <name type="scientific">Eleutherodactylus coqui</name>
    <name type="common">Puerto Rican coqui</name>
    <dbReference type="NCBI Taxonomy" id="57060"/>
    <lineage>
        <taxon>Eukaryota</taxon>
        <taxon>Metazoa</taxon>
        <taxon>Chordata</taxon>
        <taxon>Craniata</taxon>
        <taxon>Vertebrata</taxon>
        <taxon>Euteleostomi</taxon>
        <taxon>Amphibia</taxon>
        <taxon>Batrachia</taxon>
        <taxon>Anura</taxon>
        <taxon>Neobatrachia</taxon>
        <taxon>Hyloidea</taxon>
        <taxon>Eleutherodactylidae</taxon>
        <taxon>Eleutherodactylinae</taxon>
        <taxon>Eleutherodactylus</taxon>
        <taxon>Eleutherodactylus</taxon>
    </lineage>
</organism>
<reference evidence="1" key="1">
    <citation type="thesis" date="2020" institute="ProQuest LLC" country="789 East Eisenhower Parkway, Ann Arbor, MI, USA">
        <title>Comparative Genomics and Chromosome Evolution.</title>
        <authorList>
            <person name="Mudd A.B."/>
        </authorList>
    </citation>
    <scope>NUCLEOTIDE SEQUENCE</scope>
    <source>
        <strain evidence="1">HN-11 Male</strain>
        <tissue evidence="1">Kidney and liver</tissue>
    </source>
</reference>